<keyword evidence="2" id="KW-0548">Nucleotidyltransferase</keyword>
<accession>A0A4R3JXJ8</accession>
<dbReference type="Pfam" id="PF00078">
    <property type="entry name" value="RVT_1"/>
    <property type="match status" value="1"/>
</dbReference>
<proteinExistence type="predicted"/>
<dbReference type="PROSITE" id="PS50878">
    <property type="entry name" value="RT_POL"/>
    <property type="match status" value="1"/>
</dbReference>
<dbReference type="AlphaFoldDB" id="A0A4R3JXJ8"/>
<comment type="caution">
    <text evidence="2">The sequence shown here is derived from an EMBL/GenBank/DDBJ whole genome shotgun (WGS) entry which is preliminary data.</text>
</comment>
<keyword evidence="3" id="KW-1185">Reference proteome</keyword>
<dbReference type="EMBL" id="SLZZ01000047">
    <property type="protein sequence ID" value="TCS73217.1"/>
    <property type="molecule type" value="Genomic_DNA"/>
</dbReference>
<protein>
    <submittedName>
        <fullName evidence="2">Reverse transcriptase (RNA-dependent DNA polymerase)</fullName>
    </submittedName>
</protein>
<dbReference type="RefSeq" id="WP_165920994.1">
    <property type="nucleotide sequence ID" value="NZ_SLZZ01000047.1"/>
</dbReference>
<feature type="domain" description="Reverse transcriptase" evidence="1">
    <location>
        <begin position="1"/>
        <end position="341"/>
    </location>
</feature>
<keyword evidence="2" id="KW-0808">Transferase</keyword>
<gene>
    <name evidence="2" type="ORF">EDD59_1477</name>
</gene>
<evidence type="ECO:0000259" key="1">
    <source>
        <dbReference type="PROSITE" id="PS50878"/>
    </source>
</evidence>
<evidence type="ECO:0000313" key="3">
    <source>
        <dbReference type="Proteomes" id="UP000295726"/>
    </source>
</evidence>
<organism evidence="2 3">
    <name type="scientific">Muricomes intestini</name>
    <dbReference type="NCBI Taxonomy" id="1796634"/>
    <lineage>
        <taxon>Bacteria</taxon>
        <taxon>Bacillati</taxon>
        <taxon>Bacillota</taxon>
        <taxon>Clostridia</taxon>
        <taxon>Lachnospirales</taxon>
        <taxon>Lachnospiraceae</taxon>
        <taxon>Muricomes</taxon>
    </lineage>
</organism>
<keyword evidence="2" id="KW-0695">RNA-directed DNA polymerase</keyword>
<dbReference type="CDD" id="cd01646">
    <property type="entry name" value="RT_Bac_retron_I"/>
    <property type="match status" value="1"/>
</dbReference>
<reference evidence="2 3" key="1">
    <citation type="submission" date="2019-03" db="EMBL/GenBank/DDBJ databases">
        <title>Genomic Encyclopedia of Type Strains, Phase IV (KMG-IV): sequencing the most valuable type-strain genomes for metagenomic binning, comparative biology and taxonomic classification.</title>
        <authorList>
            <person name="Goeker M."/>
        </authorList>
    </citation>
    <scope>NUCLEOTIDE SEQUENCE [LARGE SCALE GENOMIC DNA]</scope>
    <source>
        <strain evidence="2 3">DSM 29489</strain>
    </source>
</reference>
<dbReference type="Proteomes" id="UP000295726">
    <property type="component" value="Unassembled WGS sequence"/>
</dbReference>
<dbReference type="InterPro" id="IPR000477">
    <property type="entry name" value="RT_dom"/>
</dbReference>
<sequence length="678" mass="80036">MGWKGLERDKLDYILTDLLPVELSELFSFRPFYDFLMQKEQQKKLHQLAENLKAVQAKATGVMFQGAWATVPFKYNILKGNDSLREMSIIQPLAALNIYFFMECYQKDILNFLDKHHCFSIRYHKKSSDLYYKSRSKKAIQYFSLDVRRRIGKAAVQQTGKFFKIAMFESINSFADSRIWRMSNFEYRYYAQMDYKSCFDSIYSHVYKWIIERNVIDSKDAKNSNLFITIDRILQNINGRQSNGLVVGPEFSRMIAEVMLQQVDTEVKLFLLSQGMEHGRNYRVFRYVDDIFVFADSQENINRIIKAFQLIGNHYLLHLNELKLTTGLTPPLPKRWLERTRILADKIDGFFEKISKHEYDELPDEEKHLIKSDYFPVDRIKDEFITLMNDFQDNRRTIVSFLLSALLNNISKVKDGFRLFANEKANKALLLIDLAFFMYAFSPTFDSTRKLISMISYMNDEINFIQENSKENDRLKNVIQRYSFIFQRGNLPDITDWLPFFAEYHISLDAFTETEIIKKAEADNNPITWANLLLYSKYYQPFCEEIKTKVDMIIDREVSKLSSDEYMMQTEFWYILVYHNCPYISSNTISKINDVISSIHTQARAQMSNGNTIHTGTATDLICDFLCQQSSGGNKPLESFYDWNENRSISQQITYRTFQRTIFKKYRSNRNNLFTSID</sequence>
<name>A0A4R3JXJ8_9FIRM</name>
<evidence type="ECO:0000313" key="2">
    <source>
        <dbReference type="EMBL" id="TCS73217.1"/>
    </source>
</evidence>
<dbReference type="GO" id="GO:0003964">
    <property type="term" value="F:RNA-directed DNA polymerase activity"/>
    <property type="evidence" value="ECO:0007669"/>
    <property type="project" value="UniProtKB-KW"/>
</dbReference>